<dbReference type="EMBL" id="CACVAY010000063">
    <property type="protein sequence ID" value="CAA6813776.1"/>
    <property type="molecule type" value="Genomic_DNA"/>
</dbReference>
<dbReference type="Gene3D" id="1.10.287.950">
    <property type="entry name" value="Methyl-accepting chemotaxis protein"/>
    <property type="match status" value="1"/>
</dbReference>
<protein>
    <submittedName>
        <fullName evidence="3">Uncharacterized protein</fullName>
    </submittedName>
</protein>
<keyword evidence="2" id="KW-1133">Transmembrane helix</keyword>
<evidence type="ECO:0000256" key="1">
    <source>
        <dbReference type="SAM" id="Coils"/>
    </source>
</evidence>
<gene>
    <name evidence="3" type="ORF">HELGO_WM15130</name>
</gene>
<sequence>MSEKSDLHREYVLELENELRELEKREESSTKRMQLLVYPAMVAFIVLAAYGFFLVQSLTSDVDRMANSIIIISDSVEKNMTQISQNTISMSDNMSSLDSNIHSMTDKMIELVESTGSMSSNVGSMSQNIGVMRDATANMANSTNNMQQDMWSLNQNVSTPLSMFNKFMPFSNNSMGRFPGSSGRVQRPVYYYQPQPVQTMPITTTASQPALSQPVATEVANTANSIQ</sequence>
<name>A0A6S6TBN5_9GAMM</name>
<organism evidence="3">
    <name type="scientific">uncultured Thiotrichaceae bacterium</name>
    <dbReference type="NCBI Taxonomy" id="298394"/>
    <lineage>
        <taxon>Bacteria</taxon>
        <taxon>Pseudomonadati</taxon>
        <taxon>Pseudomonadota</taxon>
        <taxon>Gammaproteobacteria</taxon>
        <taxon>Thiotrichales</taxon>
        <taxon>Thiotrichaceae</taxon>
        <taxon>environmental samples</taxon>
    </lineage>
</organism>
<feature type="transmembrane region" description="Helical" evidence="2">
    <location>
        <begin position="35"/>
        <end position="55"/>
    </location>
</feature>
<keyword evidence="1" id="KW-0175">Coiled coil</keyword>
<evidence type="ECO:0000256" key="2">
    <source>
        <dbReference type="SAM" id="Phobius"/>
    </source>
</evidence>
<keyword evidence="2" id="KW-0472">Membrane</keyword>
<feature type="coiled-coil region" evidence="1">
    <location>
        <begin position="5"/>
        <end position="32"/>
    </location>
</feature>
<proteinExistence type="predicted"/>
<reference evidence="3" key="1">
    <citation type="submission" date="2020-01" db="EMBL/GenBank/DDBJ databases">
        <authorList>
            <person name="Meier V. D."/>
            <person name="Meier V D."/>
        </authorList>
    </citation>
    <scope>NUCLEOTIDE SEQUENCE</scope>
    <source>
        <strain evidence="3">HLG_WM_MAG_07</strain>
    </source>
</reference>
<keyword evidence="2" id="KW-0812">Transmembrane</keyword>
<dbReference type="AlphaFoldDB" id="A0A6S6TBN5"/>
<accession>A0A6S6TBN5</accession>
<evidence type="ECO:0000313" key="3">
    <source>
        <dbReference type="EMBL" id="CAA6813776.1"/>
    </source>
</evidence>
<dbReference type="SUPFAM" id="SSF58104">
    <property type="entry name" value="Methyl-accepting chemotaxis protein (MCP) signaling domain"/>
    <property type="match status" value="1"/>
</dbReference>